<dbReference type="InterPro" id="IPR041118">
    <property type="entry name" value="Rx_N"/>
</dbReference>
<dbReference type="Gene3D" id="1.20.5.4130">
    <property type="match status" value="2"/>
</dbReference>
<dbReference type="SUPFAM" id="SSF52047">
    <property type="entry name" value="RNI-like"/>
    <property type="match status" value="1"/>
</dbReference>
<organism evidence="10 11">
    <name type="scientific">Vitis vinifera</name>
    <name type="common">Grape</name>
    <dbReference type="NCBI Taxonomy" id="29760"/>
    <lineage>
        <taxon>Eukaryota</taxon>
        <taxon>Viridiplantae</taxon>
        <taxon>Streptophyta</taxon>
        <taxon>Embryophyta</taxon>
        <taxon>Tracheophyta</taxon>
        <taxon>Spermatophyta</taxon>
        <taxon>Magnoliopsida</taxon>
        <taxon>eudicotyledons</taxon>
        <taxon>Gunneridae</taxon>
        <taxon>Pentapetalae</taxon>
        <taxon>rosids</taxon>
        <taxon>Vitales</taxon>
        <taxon>Vitaceae</taxon>
        <taxon>Viteae</taxon>
        <taxon>Vitis</taxon>
    </lineage>
</organism>
<gene>
    <name evidence="10" type="ordered locus">VIT_13s0019g00380</name>
</gene>
<dbReference type="GO" id="GO:0005524">
    <property type="term" value="F:ATP binding"/>
    <property type="evidence" value="ECO:0007669"/>
    <property type="project" value="UniProtKB-KW"/>
</dbReference>
<dbReference type="SUPFAM" id="SSF52540">
    <property type="entry name" value="P-loop containing nucleoside triphosphate hydrolases"/>
    <property type="match status" value="2"/>
</dbReference>
<dbReference type="CDD" id="cd14798">
    <property type="entry name" value="RX-CC_like"/>
    <property type="match status" value="1"/>
</dbReference>
<evidence type="ECO:0000259" key="9">
    <source>
        <dbReference type="Pfam" id="PF25019"/>
    </source>
</evidence>
<dbReference type="InterPro" id="IPR058922">
    <property type="entry name" value="WHD_DRP"/>
</dbReference>
<dbReference type="InterPro" id="IPR032675">
    <property type="entry name" value="LRR_dom_sf"/>
</dbReference>
<reference evidence="11" key="1">
    <citation type="journal article" date="2007" name="Nature">
        <title>The grapevine genome sequence suggests ancestral hexaploidization in major angiosperm phyla.</title>
        <authorList>
            <consortium name="The French-Italian Public Consortium for Grapevine Genome Characterization."/>
            <person name="Jaillon O."/>
            <person name="Aury J.-M."/>
            <person name="Noel B."/>
            <person name="Policriti A."/>
            <person name="Clepet C."/>
            <person name="Casagrande A."/>
            <person name="Choisne N."/>
            <person name="Aubourg S."/>
            <person name="Vitulo N."/>
            <person name="Jubin C."/>
            <person name="Vezzi A."/>
            <person name="Legeai F."/>
            <person name="Hugueney P."/>
            <person name="Dasilva C."/>
            <person name="Horner D."/>
            <person name="Mica E."/>
            <person name="Jublot D."/>
            <person name="Poulain J."/>
            <person name="Bruyere C."/>
            <person name="Billault A."/>
            <person name="Segurens B."/>
            <person name="Gouyvenoux M."/>
            <person name="Ugarte E."/>
            <person name="Cattonaro F."/>
            <person name="Anthouard V."/>
            <person name="Vico V."/>
            <person name="Del Fabbro C."/>
            <person name="Alaux M."/>
            <person name="Di Gaspero G."/>
            <person name="Dumas V."/>
            <person name="Felice N."/>
            <person name="Paillard S."/>
            <person name="Juman I."/>
            <person name="Moroldo M."/>
            <person name="Scalabrin S."/>
            <person name="Canaguier A."/>
            <person name="Le Clainche I."/>
            <person name="Malacrida G."/>
            <person name="Durand E."/>
            <person name="Pesole G."/>
            <person name="Laucou V."/>
            <person name="Chatelet P."/>
            <person name="Merdinoglu D."/>
            <person name="Delledonne M."/>
            <person name="Pezzotti M."/>
            <person name="Lecharny A."/>
            <person name="Scarpelli C."/>
            <person name="Artiguenave F."/>
            <person name="Pe M.E."/>
            <person name="Valle G."/>
            <person name="Morgante M."/>
            <person name="Caboche M."/>
            <person name="Adam-Blondon A.-F."/>
            <person name="Weissenbach J."/>
            <person name="Quetier F."/>
            <person name="Wincker P."/>
        </authorList>
    </citation>
    <scope>NUCLEOTIDE SEQUENCE [LARGE SCALE GENOMIC DNA]</scope>
    <source>
        <strain evidence="11">cv. Pinot noir / PN40024</strain>
    </source>
</reference>
<feature type="domain" description="NB-ARC" evidence="6">
    <location>
        <begin position="184"/>
        <end position="353"/>
    </location>
</feature>
<dbReference type="OrthoDB" id="773208at2759"/>
<keyword evidence="11" id="KW-1185">Reference proteome</keyword>
<dbReference type="HOGENOM" id="CLU_001151_0_0_1"/>
<dbReference type="PRINTS" id="PR00364">
    <property type="entry name" value="DISEASERSIST"/>
</dbReference>
<keyword evidence="3" id="KW-0547">Nucleotide-binding</keyword>
<protein>
    <recommendedName>
        <fullName evidence="12">Disease resistance RPP13-like protein 1</fullName>
    </recommendedName>
</protein>
<evidence type="ECO:0000256" key="2">
    <source>
        <dbReference type="ARBA" id="ARBA00022737"/>
    </source>
</evidence>
<dbReference type="Gene3D" id="3.40.50.300">
    <property type="entry name" value="P-loop containing nucleotide triphosphate hydrolases"/>
    <property type="match status" value="2"/>
</dbReference>
<dbReference type="GO" id="GO:0098542">
    <property type="term" value="P:defense response to other organism"/>
    <property type="evidence" value="ECO:0000318"/>
    <property type="project" value="GO_Central"/>
</dbReference>
<dbReference type="SUPFAM" id="SSF52058">
    <property type="entry name" value="L domain-like"/>
    <property type="match status" value="3"/>
</dbReference>
<dbReference type="Pfam" id="PF18052">
    <property type="entry name" value="Rx_N"/>
    <property type="match status" value="2"/>
</dbReference>
<dbReference type="Pfam" id="PF23559">
    <property type="entry name" value="WHD_DRP"/>
    <property type="match status" value="2"/>
</dbReference>
<dbReference type="InterPro" id="IPR027417">
    <property type="entry name" value="P-loop_NTPase"/>
</dbReference>
<accession>F6I5T4</accession>
<evidence type="ECO:0000256" key="5">
    <source>
        <dbReference type="ARBA" id="ARBA00022840"/>
    </source>
</evidence>
<evidence type="ECO:0000256" key="4">
    <source>
        <dbReference type="ARBA" id="ARBA00022821"/>
    </source>
</evidence>
<keyword evidence="4" id="KW-0611">Plant defense</keyword>
<dbReference type="PaxDb" id="29760-VIT_13s0019g00380.t01"/>
<dbReference type="InterPro" id="IPR036388">
    <property type="entry name" value="WH-like_DNA-bd_sf"/>
</dbReference>
<name>F6I5T4_VITVI</name>
<proteinExistence type="predicted"/>
<dbReference type="FunFam" id="3.40.50.300:FF:001091">
    <property type="entry name" value="Probable disease resistance protein At1g61300"/>
    <property type="match status" value="2"/>
</dbReference>
<feature type="domain" description="NB-ARC" evidence="6">
    <location>
        <begin position="1261"/>
        <end position="1430"/>
    </location>
</feature>
<dbReference type="SMR" id="F6I5T4"/>
<feature type="domain" description="Disease resistance N-terminal" evidence="7">
    <location>
        <begin position="8"/>
        <end position="100"/>
    </location>
</feature>
<dbReference type="PANTHER" id="PTHR36766:SF51">
    <property type="entry name" value="DISEASE RESISTANCE RPP13-LIKE PROTEIN 1"/>
    <property type="match status" value="1"/>
</dbReference>
<feature type="domain" description="Disease resistance protein winged helix" evidence="8">
    <location>
        <begin position="441"/>
        <end position="509"/>
    </location>
</feature>
<dbReference type="Gene3D" id="1.10.8.430">
    <property type="entry name" value="Helical domain of apoptotic protease-activating factors"/>
    <property type="match status" value="1"/>
</dbReference>
<dbReference type="eggNOG" id="KOG4658">
    <property type="taxonomic scope" value="Eukaryota"/>
</dbReference>
<dbReference type="PANTHER" id="PTHR36766">
    <property type="entry name" value="PLANT BROAD-SPECTRUM MILDEW RESISTANCE PROTEIN RPW8"/>
    <property type="match status" value="1"/>
</dbReference>
<dbReference type="Gene3D" id="3.80.10.10">
    <property type="entry name" value="Ribonuclease Inhibitor"/>
    <property type="match status" value="5"/>
</dbReference>
<dbReference type="ExpressionAtlas" id="F6I5T4">
    <property type="expression patterns" value="baseline and differential"/>
</dbReference>
<dbReference type="Pfam" id="PF00931">
    <property type="entry name" value="NB-ARC"/>
    <property type="match status" value="2"/>
</dbReference>
<dbReference type="FunFam" id="1.10.10.10:FF:000322">
    <property type="entry name" value="Probable disease resistance protein At1g63360"/>
    <property type="match status" value="2"/>
</dbReference>
<feature type="domain" description="Disease resistance protein winged helix" evidence="8">
    <location>
        <begin position="1518"/>
        <end position="1586"/>
    </location>
</feature>
<dbReference type="Pfam" id="PF25019">
    <property type="entry name" value="LRR_R13L1-DRL21"/>
    <property type="match status" value="2"/>
</dbReference>
<evidence type="ECO:0008006" key="12">
    <source>
        <dbReference type="Google" id="ProtNLM"/>
    </source>
</evidence>
<sequence length="2298" mass="261401">MAFVGEAFLSASIQKLVDMLACPDLRKFAREEQVHAELKKWEGILLKIHAVLHDAEEKQMTNRFVQIWLAELRDLAYDVEDILDDFATEALRRNLIKDDPQPSTSTVRSLISSLSSRFNPNALVYNLNMGSKIEEITARLHEISTQKGDLDLRENVEGRSHRKRKRVPETASLVVESRVYGRETDKEAILEVLLRDELIHDNEVCVIPIVGMGGVGKTTLAQLAYNDDRVKNHFDLRAWVCVSDDFDVLRITKTLLQSIASYTREINDLNLLQVKMKEKLSGKKFLLVLDDVWNENYDKWDSLCTPLRAGGPGSKVIITTRNMGVATLTRTVSPYLLQELSNDDCRAVFAQHALGARNFEAHPHLKIIGEEMVNRCRGLPLVAKALGGILRNELNHEAWDDILKSKIWDLPEEKSGVLPALKLSYHHLPSHLKQCFAYCAIFPKGYEFKKDELILLWMGEGFLQQTKGKKRMEDLGSKYFSELLSRSFFQQSSNIMPRFMMHDLIHDLAQSIAGNVCLNLEDKLENNENIFQKARHLSFIRQANEIFKKFEVVDKGKYLRTFLALPISVSFMKSLSFITTKVTHDLLMEMKCLRVLSLSGYKMSDLPSSIDNLSHLRYLNLCRSSIKRLPNSVGHLYNLQTLILRDCWSLTEMPVGMGNLINLRHLDIAGTSQLEEMPPRMGSLTNLQTLSKFIVGKGNGSSIQELKHLLDLQGELSIQGLHNVRNTRDAMDACLKNKCHIEELTMGWSGDFDDSRNELNEMLVLELLQPQRNLKKLTVEFYGGPKFPSWIGNPSFSKMESLTLKNCGKCTSLPCLGRLSLLKALRIQGMCKVKTIGDEFFGEVSLFQPFPCLESLRFEDMPEWEDWCFSDMVEECEGLFSCLRELRIRECPKLTGSLPNCLPSLAELEIFECPKLKAALPRLAYVCSLNVVECNEVVLRNGVDLSSLTTLNIQRISRLTCLREGFTQLLAALQKLVIRGCGEMTSLWENRFGLECLRGLESIDIWQCHGLVSLEEQRLPCNLKHLKIENCANLQRLMRFGPQPYFALNQRLSVAESSLNQSLVTHKKRKKKEKGENMAGFVGEAVFSGFIQKLVNMVASPELWKYACEEQVDSELNKWKKILMKIYAVLHDAEEKQMTNPLVKMWLHDVRDLAYDVEDILDDFATQALRRNLIVAQPQPPTGTVRSVLSYVSTSLTLSAAWSNLSMGSKIEEITARLQDISAQKRQLDLRDISAGWSGRKRLRRLPSTSLVIESRIYGRETDKAAILAMLLKDDPSDDEVCVIPIVGMGGIGKTTLAQLAFNDNKVKDHFDLRAWVCVSDDFDVLRVTKTILQSLSPHTRYANNLNLLQIELREKLYRKKFLLILDDVWNENFDEWDILCMPMRAGASGSKLIVTTRNKGVVSVTGTCSAYPLQELSYDDCLSLFTRHALGARNFDAYPHLKEVGEEIVRRCKGLPLAAKALGGMLRNQLNRRAWEDILTSKIWDLPEEKSHILPALKLSYHHLPSHLKRCFAYCSIFPKDYEFDKDELILLWMAEGFLQQTKGENQPEKLGCEYFDDLFSRSFFQQSTQNSSQFLMHDLVNDLAQSIAGDICFNLDDELENNKQSTAVSEKARHLSFNRQRYEMMRKFEAFHKAKCLRTLPDSVGHLHNLQTLILRNCYRLVELPMGIGGLINLRHVDISGAVQLQEMPPQMGNLTNLQTLSDFIVGKGSRSGIKELKNLLGLQGKLSISGLHNVVDIQDARSVNLQKKQNIKELTLKWSSDFGESRNKMNETLVLEWLQPHRNLEKLTIAFYGGPNFPSWIKNPSFPLMTHLVLKNCKICTLLPALGQLSLLKNLHIEGMSEVRTIDEEFYGGIVKSFPSLEFLKFENMPTWKDWFFPDADEQVGPFPFLRELTIRRCSKLGIQLPYCLPSLVKLDIFGCPNLKVPFSGFASLGELSLEECEGVVFRSGVGSCLETLAIGRCHWLVTLEEQMLPCKLKILKIQDCANLEELPNGLQSLISLQELKLERCPKLVSFPEAALSPLLRSLVLQNCPSLICFPNGELPTTLKHLRVEDCENLESLPEGMMHHKSSSTVSKNTCCLEKLWIKNCSSLKFFPTGELPSTLELLCIWGCANLESMSEKMSPNGTALEYLDIRGYPNLKILPECLTSLKELHIEDCGGLECFPKRGLSTPNLRHLRIWRCVNLRSLPHQMKNLTSLHVLSIRGCPGVDYNQFMFLPHTFRGIRLVPAWLMNSFATKQRHVCILRSSKIYFSCTKPLGSLWIIKRAKDNHGRNIKILLFGLPWKVQSKIKYNQI</sequence>
<evidence type="ECO:0000313" key="10">
    <source>
        <dbReference type="EMBL" id="CCB62302.1"/>
    </source>
</evidence>
<keyword evidence="2" id="KW-0677">Repeat</keyword>
<dbReference type="GO" id="GO:0043531">
    <property type="term" value="F:ADP binding"/>
    <property type="evidence" value="ECO:0007669"/>
    <property type="project" value="InterPro"/>
</dbReference>
<evidence type="ECO:0000259" key="8">
    <source>
        <dbReference type="Pfam" id="PF23559"/>
    </source>
</evidence>
<evidence type="ECO:0000259" key="6">
    <source>
        <dbReference type="Pfam" id="PF00931"/>
    </source>
</evidence>
<dbReference type="InParanoid" id="F6I5T4"/>
<keyword evidence="1" id="KW-0433">Leucine-rich repeat</keyword>
<dbReference type="InterPro" id="IPR042197">
    <property type="entry name" value="Apaf_helical"/>
</dbReference>
<dbReference type="InterPro" id="IPR056789">
    <property type="entry name" value="LRR_R13L1-DRL21"/>
</dbReference>
<keyword evidence="5" id="KW-0067">ATP-binding</keyword>
<feature type="domain" description="R13L1/DRL21-like LRR repeat region" evidence="9">
    <location>
        <begin position="1716"/>
        <end position="1843"/>
    </location>
</feature>
<evidence type="ECO:0000259" key="7">
    <source>
        <dbReference type="Pfam" id="PF18052"/>
    </source>
</evidence>
<feature type="domain" description="R13L1/DRL21-like LRR repeat region" evidence="9">
    <location>
        <begin position="703"/>
        <end position="830"/>
    </location>
</feature>
<evidence type="ECO:0000256" key="3">
    <source>
        <dbReference type="ARBA" id="ARBA00022741"/>
    </source>
</evidence>
<feature type="domain" description="Disease resistance N-terminal" evidence="7">
    <location>
        <begin position="1088"/>
        <end position="1172"/>
    </location>
</feature>
<dbReference type="EMBL" id="FN596752">
    <property type="protein sequence ID" value="CCB62302.1"/>
    <property type="molecule type" value="Genomic_DNA"/>
</dbReference>
<dbReference type="Proteomes" id="UP000009183">
    <property type="component" value="Chromosome 13, unordered"/>
</dbReference>
<evidence type="ECO:0000256" key="1">
    <source>
        <dbReference type="ARBA" id="ARBA00022614"/>
    </source>
</evidence>
<dbReference type="InterPro" id="IPR002182">
    <property type="entry name" value="NB-ARC"/>
</dbReference>
<dbReference type="InterPro" id="IPR038005">
    <property type="entry name" value="RX-like_CC"/>
</dbReference>
<dbReference type="Gene3D" id="1.10.10.10">
    <property type="entry name" value="Winged helix-like DNA-binding domain superfamily/Winged helix DNA-binding domain"/>
    <property type="match status" value="2"/>
</dbReference>
<evidence type="ECO:0000313" key="11">
    <source>
        <dbReference type="Proteomes" id="UP000009183"/>
    </source>
</evidence>